<feature type="domain" description="PRD" evidence="8">
    <location>
        <begin position="841"/>
        <end position="939"/>
    </location>
</feature>
<keyword evidence="3" id="KW-0418">Kinase</keyword>
<dbReference type="SUPFAM" id="SSF63520">
    <property type="entry name" value="PTS-regulatory domain, PRD"/>
    <property type="match status" value="2"/>
</dbReference>
<dbReference type="InterPro" id="IPR003593">
    <property type="entry name" value="AAA+_ATPase"/>
</dbReference>
<evidence type="ECO:0000313" key="10">
    <source>
        <dbReference type="Proteomes" id="UP000288669"/>
    </source>
</evidence>
<evidence type="ECO:0000259" key="7">
    <source>
        <dbReference type="PROSITE" id="PS51096"/>
    </source>
</evidence>
<dbReference type="SMART" id="SM00382">
    <property type="entry name" value="AAA"/>
    <property type="match status" value="1"/>
</dbReference>
<keyword evidence="9" id="KW-0813">Transport</keyword>
<dbReference type="PROSITE" id="PS51096">
    <property type="entry name" value="PTS_EIIA_TYPE_4"/>
    <property type="match status" value="1"/>
</dbReference>
<keyword evidence="2" id="KW-0547">Nucleotide-binding</keyword>
<dbReference type="GO" id="GO:0016020">
    <property type="term" value="C:membrane"/>
    <property type="evidence" value="ECO:0007669"/>
    <property type="project" value="InterPro"/>
</dbReference>
<feature type="domain" description="PRD" evidence="8">
    <location>
        <begin position="478"/>
        <end position="583"/>
    </location>
</feature>
<keyword evidence="5" id="KW-0238">DNA-binding</keyword>
<dbReference type="InterPro" id="IPR033887">
    <property type="entry name" value="PTS_IIA_man"/>
</dbReference>
<dbReference type="SUPFAM" id="SSF53062">
    <property type="entry name" value="PTS system fructose IIA component-like"/>
    <property type="match status" value="1"/>
</dbReference>
<evidence type="ECO:0000256" key="3">
    <source>
        <dbReference type="ARBA" id="ARBA00022777"/>
    </source>
</evidence>
<dbReference type="InterPro" id="IPR036634">
    <property type="entry name" value="PRD_sf"/>
</dbReference>
<keyword evidence="10" id="KW-1185">Reference proteome</keyword>
<dbReference type="GO" id="GO:0003677">
    <property type="term" value="F:DNA binding"/>
    <property type="evidence" value="ECO:0007669"/>
    <property type="project" value="UniProtKB-KW"/>
</dbReference>
<evidence type="ECO:0000259" key="8">
    <source>
        <dbReference type="PROSITE" id="PS51372"/>
    </source>
</evidence>
<dbReference type="Gene3D" id="3.40.50.300">
    <property type="entry name" value="P-loop containing nucleotide triphosphate hydrolases"/>
    <property type="match status" value="1"/>
</dbReference>
<dbReference type="PROSITE" id="PS51372">
    <property type="entry name" value="PRD_2"/>
    <property type="match status" value="2"/>
</dbReference>
<dbReference type="InterPro" id="IPR002078">
    <property type="entry name" value="Sigma_54_int"/>
</dbReference>
<dbReference type="PROSITE" id="PS00676">
    <property type="entry name" value="SIGMA54_INTERACT_2"/>
    <property type="match status" value="1"/>
</dbReference>
<evidence type="ECO:0000313" key="9">
    <source>
        <dbReference type="EMBL" id="RSU08774.1"/>
    </source>
</evidence>
<dbReference type="GO" id="GO:0016301">
    <property type="term" value="F:kinase activity"/>
    <property type="evidence" value="ECO:0007669"/>
    <property type="project" value="UniProtKB-KW"/>
</dbReference>
<organism evidence="9 10">
    <name type="scientific">Vagococcus entomophilus</name>
    <dbReference type="NCBI Taxonomy" id="1160095"/>
    <lineage>
        <taxon>Bacteria</taxon>
        <taxon>Bacillati</taxon>
        <taxon>Bacillota</taxon>
        <taxon>Bacilli</taxon>
        <taxon>Lactobacillales</taxon>
        <taxon>Enterococcaceae</taxon>
        <taxon>Vagococcus</taxon>
    </lineage>
</organism>
<dbReference type="GO" id="GO:0005524">
    <property type="term" value="F:ATP binding"/>
    <property type="evidence" value="ECO:0007669"/>
    <property type="project" value="UniProtKB-KW"/>
</dbReference>
<protein>
    <submittedName>
        <fullName evidence="9">PTS sugar transporter subunit IIA</fullName>
    </submittedName>
</protein>
<dbReference type="SUPFAM" id="SSF46785">
    <property type="entry name" value="Winged helix' DNA-binding domain"/>
    <property type="match status" value="1"/>
</dbReference>
<keyword evidence="1" id="KW-0808">Transferase</keyword>
<dbReference type="GO" id="GO:0006355">
    <property type="term" value="P:regulation of DNA-templated transcription"/>
    <property type="evidence" value="ECO:0007669"/>
    <property type="project" value="InterPro"/>
</dbReference>
<evidence type="ECO:0000256" key="5">
    <source>
        <dbReference type="ARBA" id="ARBA00023125"/>
    </source>
</evidence>
<evidence type="ECO:0000256" key="2">
    <source>
        <dbReference type="ARBA" id="ARBA00022741"/>
    </source>
</evidence>
<feature type="domain" description="Sigma-54 factor interaction" evidence="6">
    <location>
        <begin position="126"/>
        <end position="360"/>
    </location>
</feature>
<proteinExistence type="predicted"/>
<accession>A0A430ALC1</accession>
<keyword evidence="9" id="KW-0762">Sugar transport</keyword>
<gene>
    <name evidence="9" type="ORF">CBF30_00525</name>
</gene>
<dbReference type="Proteomes" id="UP000288669">
    <property type="component" value="Unassembled WGS sequence"/>
</dbReference>
<dbReference type="Pfam" id="PF00158">
    <property type="entry name" value="Sigma54_activat"/>
    <property type="match status" value="1"/>
</dbReference>
<dbReference type="Gene3D" id="1.10.1790.10">
    <property type="entry name" value="PRD domain"/>
    <property type="match status" value="2"/>
</dbReference>
<dbReference type="OrthoDB" id="9771372at2"/>
<dbReference type="PROSITE" id="PS50045">
    <property type="entry name" value="SIGMA54_INTERACT_4"/>
    <property type="match status" value="1"/>
</dbReference>
<dbReference type="InterPro" id="IPR036662">
    <property type="entry name" value="PTS_EIIA_man-typ_sf"/>
</dbReference>
<dbReference type="EMBL" id="NGJZ01000001">
    <property type="protein sequence ID" value="RSU08774.1"/>
    <property type="molecule type" value="Genomic_DNA"/>
</dbReference>
<dbReference type="InterPro" id="IPR025943">
    <property type="entry name" value="Sigma_54_int_dom_ATP-bd_2"/>
</dbReference>
<evidence type="ECO:0000259" key="6">
    <source>
        <dbReference type="PROSITE" id="PS50045"/>
    </source>
</evidence>
<dbReference type="Gene3D" id="3.40.50.510">
    <property type="entry name" value="Phosphotransferase system, mannose-type IIA component"/>
    <property type="match status" value="1"/>
</dbReference>
<dbReference type="InterPro" id="IPR011608">
    <property type="entry name" value="PRD"/>
</dbReference>
<dbReference type="SUPFAM" id="SSF52540">
    <property type="entry name" value="P-loop containing nucleoside triphosphate hydrolases"/>
    <property type="match status" value="1"/>
</dbReference>
<dbReference type="CDD" id="cd00009">
    <property type="entry name" value="AAA"/>
    <property type="match status" value="1"/>
</dbReference>
<comment type="caution">
    <text evidence="9">The sequence shown here is derived from an EMBL/GenBank/DDBJ whole genome shotgun (WGS) entry which is preliminary data.</text>
</comment>
<evidence type="ECO:0000256" key="4">
    <source>
        <dbReference type="ARBA" id="ARBA00022840"/>
    </source>
</evidence>
<feature type="domain" description="PTS EIIA type-4" evidence="7">
    <location>
        <begin position="584"/>
        <end position="720"/>
    </location>
</feature>
<name>A0A430ALC1_9ENTE</name>
<dbReference type="Pfam" id="PF03610">
    <property type="entry name" value="EIIA-man"/>
    <property type="match status" value="1"/>
</dbReference>
<dbReference type="GO" id="GO:0009401">
    <property type="term" value="P:phosphoenolpyruvate-dependent sugar phosphotransferase system"/>
    <property type="evidence" value="ECO:0007669"/>
    <property type="project" value="InterPro"/>
</dbReference>
<dbReference type="InterPro" id="IPR027417">
    <property type="entry name" value="P-loop_NTPase"/>
</dbReference>
<dbReference type="PANTHER" id="PTHR32071:SF90">
    <property type="entry name" value="TRANSCRIPTIONAL REGULATORY PROTEIN LEVR"/>
    <property type="match status" value="1"/>
</dbReference>
<dbReference type="AlphaFoldDB" id="A0A430ALC1"/>
<reference evidence="9 10" key="1">
    <citation type="submission" date="2017-05" db="EMBL/GenBank/DDBJ databases">
        <title>Vagococcus spp. assemblies.</title>
        <authorList>
            <person name="Gulvik C.A."/>
        </authorList>
    </citation>
    <scope>NUCLEOTIDE SEQUENCE [LARGE SCALE GENOMIC DNA]</scope>
    <source>
        <strain evidence="9 10">DSM 24756</strain>
    </source>
</reference>
<dbReference type="InterPro" id="IPR004701">
    <property type="entry name" value="PTS_EIIA_man-typ"/>
</dbReference>
<sequence length="939" mass="106752">MKRIDRVYEQLVDNWENSTLENILTDQGNSAQELADQLEVTRSNTSLELNKLVREQKVVKVKQFPVKYVAAESLLAIIPQLERIHLFEVQSLNEFLDDSLEGTQNSKEVFSVSQEIKKKNNPFDLVIGHRDSLKKAISQAKAAVYYPPFGLHMLLLGPTGSGKTFFANRIYEYARYENILDDKAPFESFNCADYSHNPQLLMSQLFGFCKGAFTGATEDHPGLVEKANGGILLLDEIHRLPPEGQEMLFYFIDNGSFNRLGESGIKRQAKVLIICATTENPTSTLLATFLRRIPMTITIPPLKDRSIKERVQLMKFLFRNEAKRIEKTLRIHIDVLNALLHTTNYGNVGQLKAQIQLVCAQAFLAHLHRSEEIDIRVKDLPEEIRQEWLYSTKNIERAKDLSEFVDVVTLIQPEDAIVIPRENFSEFNIYESIEEKVAALESEGIDSEQIHQYILTDLHLHIRNFVRSGNVTYNLDKFVDQEISALTSELKVLAEKKLNCRFDRRFNYYIGMHIDAFFKRGKNSGRLLSQEIEKVKTSHSLEYQVALLFREKIRERLDVELPELEVVYLTMLISSIETLDEKKKVSVLVVAHGNSTATSMVEAATELLGNAPIEALDMPLSVSPNELFERLSARVKSLESGKGILMLVDMGSLAMLGNKLEKATGSRIRTIPNVTTAMVLDVVRKVNYMDMDLSSIYASVRKDFLASVSLQEENRGKPKVILSICTTGQGTAKKLEKMLTDIIYESTDDSVSVLSVSALRLAKEIPKIVQKYQVIASVGTKNPHIDSPHISLEALIEEQGESVLRQLLNAPVYDETKKKERKNIVVRDLCEDTLKTYLIYLNPYHVTDMLIEWSEVIQEKLEQSFSNSSILKLVIHTAFAFERVLKKNELAYKETISGELHEIIELVTQTLTTLEEKLDLKICKDEKVYIAEIILEIIS</sequence>
<dbReference type="Pfam" id="PF00874">
    <property type="entry name" value="PRD"/>
    <property type="match status" value="2"/>
</dbReference>
<dbReference type="InterPro" id="IPR036390">
    <property type="entry name" value="WH_DNA-bd_sf"/>
</dbReference>
<dbReference type="PANTHER" id="PTHR32071">
    <property type="entry name" value="TRANSCRIPTIONAL REGULATORY PROTEIN"/>
    <property type="match status" value="1"/>
</dbReference>
<keyword evidence="4" id="KW-0067">ATP-binding</keyword>
<evidence type="ECO:0000256" key="1">
    <source>
        <dbReference type="ARBA" id="ARBA00022679"/>
    </source>
</evidence>
<dbReference type="CDD" id="cd00006">
    <property type="entry name" value="PTS_IIA_man"/>
    <property type="match status" value="1"/>
</dbReference>